<evidence type="ECO:0000256" key="4">
    <source>
        <dbReference type="ARBA" id="ARBA00023242"/>
    </source>
</evidence>
<dbReference type="Gene3D" id="1.10.10.60">
    <property type="entry name" value="Homeodomain-like"/>
    <property type="match status" value="1"/>
</dbReference>
<comment type="subcellular location">
    <subcellularLocation>
        <location evidence="1 5 6">Nucleus</location>
    </subcellularLocation>
</comment>
<keyword evidence="2 5" id="KW-0238">DNA-binding</keyword>
<dbReference type="SMART" id="SM00389">
    <property type="entry name" value="HOX"/>
    <property type="match status" value="1"/>
</dbReference>
<proteinExistence type="predicted"/>
<dbReference type="FunFam" id="1.10.10.60:FF:000679">
    <property type="entry name" value="Homeobox protein aristaless"/>
    <property type="match status" value="1"/>
</dbReference>
<keyword evidence="9" id="KW-1185">Reference proteome</keyword>
<gene>
    <name evidence="8" type="ORF">ACEWY4_021560</name>
</gene>
<dbReference type="InterPro" id="IPR050649">
    <property type="entry name" value="Paired_Homeobox_TFs"/>
</dbReference>
<evidence type="ECO:0000313" key="8">
    <source>
        <dbReference type="EMBL" id="KAL2083787.1"/>
    </source>
</evidence>
<evidence type="ECO:0000256" key="5">
    <source>
        <dbReference type="PROSITE-ProRule" id="PRU00108"/>
    </source>
</evidence>
<sequence>MSQRKTATNIGKYQCTDISFSYAETMTLSSSAEVPNPPKRGLTESRSVAGWGACAKPYPTLARRRNRTTFSHEQLELLELAFGQNHYPDIYSREELARATKLNEARVQVWFQNRRARQRKHDRATQKVLPIGVMPGRAGLLGGLCVQSPGVSWQCQCSHSLTPVSCFSSVVAPSGYSHHAVQSSQCPTVAFSCQSGPVAPSPQSRQQEDWYCQLRSMNPPHTSVLSLASMSALDSAGHWN</sequence>
<dbReference type="PANTHER" id="PTHR24329">
    <property type="entry name" value="HOMEOBOX PROTEIN ARISTALESS"/>
    <property type="match status" value="1"/>
</dbReference>
<reference evidence="8 9" key="1">
    <citation type="submission" date="2024-09" db="EMBL/GenBank/DDBJ databases">
        <title>A chromosome-level genome assembly of Gray's grenadier anchovy, Coilia grayii.</title>
        <authorList>
            <person name="Fu Z."/>
        </authorList>
    </citation>
    <scope>NUCLEOTIDE SEQUENCE [LARGE SCALE GENOMIC DNA]</scope>
    <source>
        <strain evidence="8">G4</strain>
        <tissue evidence="8">Muscle</tissue>
    </source>
</reference>
<protein>
    <recommendedName>
        <fullName evidence="7">Homeobox domain-containing protein</fullName>
    </recommendedName>
</protein>
<feature type="domain" description="Homeobox" evidence="7">
    <location>
        <begin position="61"/>
        <end position="121"/>
    </location>
</feature>
<dbReference type="InterPro" id="IPR009057">
    <property type="entry name" value="Homeodomain-like_sf"/>
</dbReference>
<comment type="caution">
    <text evidence="8">The sequence shown here is derived from an EMBL/GenBank/DDBJ whole genome shotgun (WGS) entry which is preliminary data.</text>
</comment>
<dbReference type="PROSITE" id="PS00027">
    <property type="entry name" value="HOMEOBOX_1"/>
    <property type="match status" value="1"/>
</dbReference>
<evidence type="ECO:0000256" key="2">
    <source>
        <dbReference type="ARBA" id="ARBA00023125"/>
    </source>
</evidence>
<dbReference type="InterPro" id="IPR017970">
    <property type="entry name" value="Homeobox_CS"/>
</dbReference>
<keyword evidence="4 5" id="KW-0539">Nucleus</keyword>
<dbReference type="Proteomes" id="UP001591681">
    <property type="component" value="Unassembled WGS sequence"/>
</dbReference>
<evidence type="ECO:0000259" key="7">
    <source>
        <dbReference type="PROSITE" id="PS50071"/>
    </source>
</evidence>
<dbReference type="EMBL" id="JBHFQA010000018">
    <property type="protein sequence ID" value="KAL2083787.1"/>
    <property type="molecule type" value="Genomic_DNA"/>
</dbReference>
<dbReference type="PROSITE" id="PS50071">
    <property type="entry name" value="HOMEOBOX_2"/>
    <property type="match status" value="1"/>
</dbReference>
<evidence type="ECO:0000256" key="3">
    <source>
        <dbReference type="ARBA" id="ARBA00023155"/>
    </source>
</evidence>
<dbReference type="GO" id="GO:0005634">
    <property type="term" value="C:nucleus"/>
    <property type="evidence" value="ECO:0007669"/>
    <property type="project" value="UniProtKB-SubCell"/>
</dbReference>
<dbReference type="GO" id="GO:0003677">
    <property type="term" value="F:DNA binding"/>
    <property type="evidence" value="ECO:0007669"/>
    <property type="project" value="UniProtKB-UniRule"/>
</dbReference>
<evidence type="ECO:0000256" key="1">
    <source>
        <dbReference type="ARBA" id="ARBA00004123"/>
    </source>
</evidence>
<dbReference type="CDD" id="cd00086">
    <property type="entry name" value="homeodomain"/>
    <property type="match status" value="1"/>
</dbReference>
<dbReference type="SUPFAM" id="SSF46689">
    <property type="entry name" value="Homeodomain-like"/>
    <property type="match status" value="1"/>
</dbReference>
<feature type="DNA-binding region" description="Homeobox" evidence="5">
    <location>
        <begin position="63"/>
        <end position="122"/>
    </location>
</feature>
<evidence type="ECO:0000313" key="9">
    <source>
        <dbReference type="Proteomes" id="UP001591681"/>
    </source>
</evidence>
<dbReference type="Pfam" id="PF00046">
    <property type="entry name" value="Homeodomain"/>
    <property type="match status" value="1"/>
</dbReference>
<dbReference type="PANTHER" id="PTHR24329:SF543">
    <property type="entry name" value="FI01017P-RELATED"/>
    <property type="match status" value="1"/>
</dbReference>
<dbReference type="AlphaFoldDB" id="A0ABD1J9K0"/>
<accession>A0ABD1J9K0</accession>
<keyword evidence="3 5" id="KW-0371">Homeobox</keyword>
<name>A0ABD1J9K0_9TELE</name>
<organism evidence="8 9">
    <name type="scientific">Coilia grayii</name>
    <name type="common">Gray's grenadier anchovy</name>
    <dbReference type="NCBI Taxonomy" id="363190"/>
    <lineage>
        <taxon>Eukaryota</taxon>
        <taxon>Metazoa</taxon>
        <taxon>Chordata</taxon>
        <taxon>Craniata</taxon>
        <taxon>Vertebrata</taxon>
        <taxon>Euteleostomi</taxon>
        <taxon>Actinopterygii</taxon>
        <taxon>Neopterygii</taxon>
        <taxon>Teleostei</taxon>
        <taxon>Clupei</taxon>
        <taxon>Clupeiformes</taxon>
        <taxon>Clupeoidei</taxon>
        <taxon>Engraulidae</taxon>
        <taxon>Coilinae</taxon>
        <taxon>Coilia</taxon>
    </lineage>
</organism>
<dbReference type="InterPro" id="IPR001356">
    <property type="entry name" value="HD"/>
</dbReference>
<evidence type="ECO:0000256" key="6">
    <source>
        <dbReference type="RuleBase" id="RU000682"/>
    </source>
</evidence>